<comment type="caution">
    <text evidence="2">The sequence shown here is derived from an EMBL/GenBank/DDBJ whole genome shotgun (WGS) entry which is preliminary data.</text>
</comment>
<name>A0AAW2NQA8_SESRA</name>
<evidence type="ECO:0000256" key="1">
    <source>
        <dbReference type="SAM" id="MobiDB-lite"/>
    </source>
</evidence>
<evidence type="ECO:0000313" key="2">
    <source>
        <dbReference type="EMBL" id="KAL0344691.1"/>
    </source>
</evidence>
<gene>
    <name evidence="2" type="ORF">Sradi_4300400</name>
</gene>
<reference evidence="2" key="2">
    <citation type="journal article" date="2024" name="Plant">
        <title>Genomic evolution and insights into agronomic trait innovations of Sesamum species.</title>
        <authorList>
            <person name="Miao H."/>
            <person name="Wang L."/>
            <person name="Qu L."/>
            <person name="Liu H."/>
            <person name="Sun Y."/>
            <person name="Le M."/>
            <person name="Wang Q."/>
            <person name="Wei S."/>
            <person name="Zheng Y."/>
            <person name="Lin W."/>
            <person name="Duan Y."/>
            <person name="Cao H."/>
            <person name="Xiong S."/>
            <person name="Wang X."/>
            <person name="Wei L."/>
            <person name="Li C."/>
            <person name="Ma Q."/>
            <person name="Ju M."/>
            <person name="Zhao R."/>
            <person name="Li G."/>
            <person name="Mu C."/>
            <person name="Tian Q."/>
            <person name="Mei H."/>
            <person name="Zhang T."/>
            <person name="Gao T."/>
            <person name="Zhang H."/>
        </authorList>
    </citation>
    <scope>NUCLEOTIDE SEQUENCE</scope>
    <source>
        <strain evidence="2">G02</strain>
    </source>
</reference>
<dbReference type="AlphaFoldDB" id="A0AAW2NQA8"/>
<accession>A0AAW2NQA8</accession>
<protein>
    <submittedName>
        <fullName evidence="2">Uncharacterized protein</fullName>
    </submittedName>
</protein>
<feature type="region of interest" description="Disordered" evidence="1">
    <location>
        <begin position="40"/>
        <end position="61"/>
    </location>
</feature>
<proteinExistence type="predicted"/>
<reference evidence="2" key="1">
    <citation type="submission" date="2020-06" db="EMBL/GenBank/DDBJ databases">
        <authorList>
            <person name="Li T."/>
            <person name="Hu X."/>
            <person name="Zhang T."/>
            <person name="Song X."/>
            <person name="Zhang H."/>
            <person name="Dai N."/>
            <person name="Sheng W."/>
            <person name="Hou X."/>
            <person name="Wei L."/>
        </authorList>
    </citation>
    <scope>NUCLEOTIDE SEQUENCE</scope>
    <source>
        <strain evidence="2">G02</strain>
        <tissue evidence="2">Leaf</tissue>
    </source>
</reference>
<organism evidence="2">
    <name type="scientific">Sesamum radiatum</name>
    <name type="common">Black benniseed</name>
    <dbReference type="NCBI Taxonomy" id="300843"/>
    <lineage>
        <taxon>Eukaryota</taxon>
        <taxon>Viridiplantae</taxon>
        <taxon>Streptophyta</taxon>
        <taxon>Embryophyta</taxon>
        <taxon>Tracheophyta</taxon>
        <taxon>Spermatophyta</taxon>
        <taxon>Magnoliopsida</taxon>
        <taxon>eudicotyledons</taxon>
        <taxon>Gunneridae</taxon>
        <taxon>Pentapetalae</taxon>
        <taxon>asterids</taxon>
        <taxon>lamiids</taxon>
        <taxon>Lamiales</taxon>
        <taxon>Pedaliaceae</taxon>
        <taxon>Sesamum</taxon>
    </lineage>
</organism>
<dbReference type="EMBL" id="JACGWJ010000019">
    <property type="protein sequence ID" value="KAL0344691.1"/>
    <property type="molecule type" value="Genomic_DNA"/>
</dbReference>
<sequence length="131" mass="14411">MSSDTSTEEISPALLGVIQQIVSTAIREYVAAIAPTRVATPSDVDAPEEAEEGVSTPLSLAGRRQEVPLPDHQEVPLQWLTRFEHLQKGLQDVRYQIEGAPKDERQGVPFTETVMADVLPMNLPNPSHCRI</sequence>